<dbReference type="AlphaFoldDB" id="A0A841QK51"/>
<dbReference type="Gene3D" id="2.60.120.600">
    <property type="entry name" value="Domain of unknown function DUF1214, C-terminal domain"/>
    <property type="match status" value="1"/>
</dbReference>
<evidence type="ECO:0000259" key="3">
    <source>
        <dbReference type="Pfam" id="PF06863"/>
    </source>
</evidence>
<dbReference type="InterPro" id="IPR010621">
    <property type="entry name" value="DUF1214"/>
</dbReference>
<protein>
    <recommendedName>
        <fullName evidence="6">Phosphatidylserine decarboxylase</fullName>
    </recommendedName>
</protein>
<reference evidence="4 5" key="1">
    <citation type="submission" date="2020-08" db="EMBL/GenBank/DDBJ databases">
        <title>Genomic Encyclopedia of Type Strains, Phase IV (KMG-IV): sequencing the most valuable type-strain genomes for metagenomic binning, comparative biology and taxonomic classification.</title>
        <authorList>
            <person name="Goeker M."/>
        </authorList>
    </citation>
    <scope>NUCLEOTIDE SEQUENCE [LARGE SCALE GENOMIC DNA]</scope>
    <source>
        <strain evidence="4 5">DSM 4491</strain>
    </source>
</reference>
<keyword evidence="5" id="KW-1185">Reference proteome</keyword>
<dbReference type="InterPro" id="IPR037050">
    <property type="entry name" value="DUF1254_sf"/>
</dbReference>
<feature type="signal peptide" evidence="1">
    <location>
        <begin position="1"/>
        <end position="32"/>
    </location>
</feature>
<feature type="domain" description="DUF1214" evidence="2">
    <location>
        <begin position="325"/>
        <end position="440"/>
    </location>
</feature>
<evidence type="ECO:0008006" key="6">
    <source>
        <dbReference type="Google" id="ProtNLM"/>
    </source>
</evidence>
<comment type="caution">
    <text evidence="4">The sequence shown here is derived from an EMBL/GenBank/DDBJ whole genome shotgun (WGS) entry which is preliminary data.</text>
</comment>
<accession>A0A841QK51</accession>
<dbReference type="SUPFAM" id="SSF160935">
    <property type="entry name" value="VPA0735-like"/>
    <property type="match status" value="1"/>
</dbReference>
<sequence length="458" mass="50325">MISFTTPNRRGFMTLATSAGLASLFAPKFLHAQVPPAVPPLPPFAEASRQAWIFTVPLVEMALARTKMLKTTLPNTFLHKRILSDWQDRFITTPNNDTLYSIAWLDLAAGPVQLQLPPTRDRYISAALIDTYTNNVAILGSRTTGNDGGSFTIIGPEQSSHSPTDIRSPTRWACLLIRTLVNGHQDLSAAHDVQDRIVLQAPSVAKPPALTIDRNAPWQDYFSAAQSLLAESPAFATDEALLQKIAPLGLSANHRFDPNSFSDAQAAEIRLGLDHAKSDLANRSTLGTAQNGWFWPKPDLGDFKQDYLYRAQVAVGGLLALPNDEALYLVAALTPEQQACPAGKSLLLHFSAGQLPPVNAFWSLSLYEATPEHQYFFTRNPINRYAIGDRTPGLIKNTDGSLDIIISRQKPANPKQSANWLPAPPHAPFGLFLRTYMPQQTLLNHTWTVPTLQLVDTP</sequence>
<dbReference type="RefSeq" id="WP_166116867.1">
    <property type="nucleotide sequence ID" value="NZ_BAABDB010000008.1"/>
</dbReference>
<dbReference type="Proteomes" id="UP000578000">
    <property type="component" value="Unassembled WGS sequence"/>
</dbReference>
<dbReference type="Pfam" id="PF06742">
    <property type="entry name" value="DUF1214"/>
    <property type="match status" value="1"/>
</dbReference>
<evidence type="ECO:0000256" key="1">
    <source>
        <dbReference type="SAM" id="SignalP"/>
    </source>
</evidence>
<dbReference type="PROSITE" id="PS51318">
    <property type="entry name" value="TAT"/>
    <property type="match status" value="1"/>
</dbReference>
<evidence type="ECO:0000313" key="5">
    <source>
        <dbReference type="Proteomes" id="UP000578000"/>
    </source>
</evidence>
<feature type="domain" description="DUF1254" evidence="3">
    <location>
        <begin position="74"/>
        <end position="199"/>
    </location>
</feature>
<dbReference type="Pfam" id="PF06863">
    <property type="entry name" value="DUF1254"/>
    <property type="match status" value="1"/>
</dbReference>
<keyword evidence="1" id="KW-0732">Signal</keyword>
<proteinExistence type="predicted"/>
<organism evidence="4 5">
    <name type="scientific">Acetobacter lovaniensis</name>
    <dbReference type="NCBI Taxonomy" id="104100"/>
    <lineage>
        <taxon>Bacteria</taxon>
        <taxon>Pseudomonadati</taxon>
        <taxon>Pseudomonadota</taxon>
        <taxon>Alphaproteobacteria</taxon>
        <taxon>Acetobacterales</taxon>
        <taxon>Acetobacteraceae</taxon>
        <taxon>Acetobacter</taxon>
    </lineage>
</organism>
<dbReference type="InterPro" id="IPR010679">
    <property type="entry name" value="DUF1254"/>
</dbReference>
<dbReference type="EMBL" id="JACHIE010000024">
    <property type="protein sequence ID" value="MBB6458604.1"/>
    <property type="molecule type" value="Genomic_DNA"/>
</dbReference>
<evidence type="ECO:0000259" key="2">
    <source>
        <dbReference type="Pfam" id="PF06742"/>
    </source>
</evidence>
<dbReference type="PANTHER" id="PTHR36509">
    <property type="entry name" value="BLL3101 PROTEIN"/>
    <property type="match status" value="1"/>
</dbReference>
<evidence type="ECO:0000313" key="4">
    <source>
        <dbReference type="EMBL" id="MBB6458604.1"/>
    </source>
</evidence>
<gene>
    <name evidence="4" type="ORF">HNR55_003215</name>
</gene>
<dbReference type="Gene3D" id="2.60.40.1610">
    <property type="entry name" value="Domain of unknown function DUF1254"/>
    <property type="match status" value="1"/>
</dbReference>
<name>A0A841QK51_9PROT</name>
<dbReference type="InterPro" id="IPR037049">
    <property type="entry name" value="DUF1214_C_sf"/>
</dbReference>
<dbReference type="InterPro" id="IPR006311">
    <property type="entry name" value="TAT_signal"/>
</dbReference>
<feature type="chain" id="PRO_5032415190" description="Phosphatidylserine decarboxylase" evidence="1">
    <location>
        <begin position="33"/>
        <end position="458"/>
    </location>
</feature>
<dbReference type="PANTHER" id="PTHR36509:SF2">
    <property type="entry name" value="BLL3101 PROTEIN"/>
    <property type="match status" value="1"/>
</dbReference>